<keyword evidence="1" id="KW-1133">Transmembrane helix</keyword>
<feature type="transmembrane region" description="Helical" evidence="1">
    <location>
        <begin position="7"/>
        <end position="26"/>
    </location>
</feature>
<evidence type="ECO:0000313" key="3">
    <source>
        <dbReference type="Proteomes" id="UP000029723"/>
    </source>
</evidence>
<dbReference type="RefSeq" id="WP_036929913.1">
    <property type="nucleotide sequence ID" value="NZ_JRPQ01000277.1"/>
</dbReference>
<reference evidence="2 3" key="1">
    <citation type="submission" date="2014-07" db="EMBL/GenBank/DDBJ databases">
        <authorList>
            <person name="McCorrison J."/>
            <person name="Sanka R."/>
            <person name="Torralba M."/>
            <person name="Gillis M."/>
            <person name="Haft D.H."/>
            <person name="Methe B."/>
            <person name="Sutton G."/>
            <person name="Nelson K.E."/>
        </authorList>
    </citation>
    <scope>NUCLEOTIDE SEQUENCE [LARGE SCALE GENOMIC DNA]</scope>
    <source>
        <strain evidence="2 3">S9-PR14</strain>
    </source>
</reference>
<dbReference type="Proteomes" id="UP000029723">
    <property type="component" value="Unassembled WGS sequence"/>
</dbReference>
<evidence type="ECO:0000256" key="1">
    <source>
        <dbReference type="SAM" id="Phobius"/>
    </source>
</evidence>
<gene>
    <name evidence="2" type="ORF">HMPREF9304_13865</name>
</gene>
<dbReference type="AlphaFoldDB" id="A0A098YN77"/>
<keyword evidence="1" id="KW-0472">Membrane</keyword>
<comment type="caution">
    <text evidence="2">The sequence shown here is derived from an EMBL/GenBank/DDBJ whole genome shotgun (WGS) entry which is preliminary data.</text>
</comment>
<proteinExistence type="predicted"/>
<keyword evidence="1" id="KW-0812">Transmembrane</keyword>
<organism evidence="2 3">
    <name type="scientific">Hoylesella timonensis S9-PR14</name>
    <dbReference type="NCBI Taxonomy" id="1401062"/>
    <lineage>
        <taxon>Bacteria</taxon>
        <taxon>Pseudomonadati</taxon>
        <taxon>Bacteroidota</taxon>
        <taxon>Bacteroidia</taxon>
        <taxon>Bacteroidales</taxon>
        <taxon>Prevotellaceae</taxon>
        <taxon>Hoylesella</taxon>
    </lineage>
</organism>
<name>A0A098YN77_9BACT</name>
<accession>A0A098YN77</accession>
<dbReference type="OrthoDB" id="1086625at2"/>
<evidence type="ECO:0000313" key="2">
    <source>
        <dbReference type="EMBL" id="KGI20816.1"/>
    </source>
</evidence>
<sequence length="510" mass="58702">MKKSINYLHILFVEICIFLLPLSAWGQQRVVISPFYSDYALLTDSLPSGWSLSPYIQLGVKVEFPQQTTLSSLQQYQFENSSYFSAVLRPFIPVTLQYGKLRWNNLNLTNWNTPEIEKQELQYMKTARGRFSLSYNDCSFIAGNLFNSNGIPSFSYIHYEGWGTLFPTNTQRADTTTYILHVNPSLFYLLTDKGLIDLYTTESITVPPHEKFPSLFLFYRPVYEHKTIEYKGFDITLVAENEKLATQLYHKLSPDTIHKSFDKGSLSTTESVPDDSVIYRALKAIDCLANLSNDIRQHIAIVKTGLNFEVKMGKAENLDNLSAHFSLTLDSVLLMDQKMYYHHTLLHEMLHFVIGKQQIRPKNLSAQETNFFAESTTEYLAKYLFGKYITHEKMFTDSIEHSPINLTLIKKAKRSIQSNHSISVGAEGSDETANTAWVYYDLLPVLLHQLAVNSQVDEEAFAKAVYRYARGIEKQPQSLQHFFSYLKKQGFHLKGKQKKYIYLVLNKSFA</sequence>
<protein>
    <submittedName>
        <fullName evidence="2">Uncharacterized protein</fullName>
    </submittedName>
</protein>
<dbReference type="EMBL" id="JRPQ01000277">
    <property type="protein sequence ID" value="KGI20816.1"/>
    <property type="molecule type" value="Genomic_DNA"/>
</dbReference>